<dbReference type="HOGENOM" id="CLU_058643_1_0_6"/>
<dbReference type="PANTHER" id="PTHR10204">
    <property type="entry name" value="NAD P H OXIDOREDUCTASE-RELATED"/>
    <property type="match status" value="1"/>
</dbReference>
<name>Q2SKC4_HAHCH</name>
<evidence type="ECO:0000256" key="1">
    <source>
        <dbReference type="ARBA" id="ARBA00006252"/>
    </source>
</evidence>
<dbReference type="SUPFAM" id="SSF52218">
    <property type="entry name" value="Flavoproteins"/>
    <property type="match status" value="1"/>
</dbReference>
<keyword evidence="5" id="KW-1185">Reference proteome</keyword>
<dbReference type="Proteomes" id="UP000000238">
    <property type="component" value="Chromosome"/>
</dbReference>
<evidence type="ECO:0000313" key="4">
    <source>
        <dbReference type="EMBL" id="ABC28900.1"/>
    </source>
</evidence>
<dbReference type="OrthoDB" id="9798454at2"/>
<accession>Q2SKC4</accession>
<dbReference type="InterPro" id="IPR051545">
    <property type="entry name" value="NAD(P)H_dehydrogenase_qn"/>
</dbReference>
<dbReference type="GO" id="GO:0003955">
    <property type="term" value="F:NAD(P)H dehydrogenase (quinone) activity"/>
    <property type="evidence" value="ECO:0007669"/>
    <property type="project" value="TreeGrafter"/>
</dbReference>
<dbReference type="AlphaFoldDB" id="Q2SKC4"/>
<dbReference type="InterPro" id="IPR029039">
    <property type="entry name" value="Flavoprotein-like_sf"/>
</dbReference>
<dbReference type="EMBL" id="CP000155">
    <property type="protein sequence ID" value="ABC28900.1"/>
    <property type="molecule type" value="Genomic_DNA"/>
</dbReference>
<dbReference type="GO" id="GO:0005829">
    <property type="term" value="C:cytosol"/>
    <property type="evidence" value="ECO:0007669"/>
    <property type="project" value="TreeGrafter"/>
</dbReference>
<dbReference type="STRING" id="349521.HCH_02069"/>
<evidence type="ECO:0000256" key="2">
    <source>
        <dbReference type="ARBA" id="ARBA00023002"/>
    </source>
</evidence>
<comment type="similarity">
    <text evidence="1">Belongs to the NAD(P)H dehydrogenase (quinone) family.</text>
</comment>
<gene>
    <name evidence="4" type="ordered locus">HCH_02069</name>
</gene>
<evidence type="ECO:0000313" key="5">
    <source>
        <dbReference type="Proteomes" id="UP000000238"/>
    </source>
</evidence>
<protein>
    <submittedName>
        <fullName evidence="4">Putative NADPH-quinone reductase (Modulator of drug activity B)</fullName>
    </submittedName>
</protein>
<feature type="domain" description="Flavodoxin-like fold" evidence="3">
    <location>
        <begin position="4"/>
        <end position="183"/>
    </location>
</feature>
<dbReference type="KEGG" id="hch:HCH_02069"/>
<organism evidence="4 5">
    <name type="scientific">Hahella chejuensis (strain KCTC 2396)</name>
    <dbReference type="NCBI Taxonomy" id="349521"/>
    <lineage>
        <taxon>Bacteria</taxon>
        <taxon>Pseudomonadati</taxon>
        <taxon>Pseudomonadota</taxon>
        <taxon>Gammaproteobacteria</taxon>
        <taxon>Oceanospirillales</taxon>
        <taxon>Hahellaceae</taxon>
        <taxon>Hahella</taxon>
    </lineage>
</organism>
<dbReference type="Pfam" id="PF02525">
    <property type="entry name" value="Flavodoxin_2"/>
    <property type="match status" value="1"/>
</dbReference>
<sequence>MASRILIIQGHPDPQGGRFCHALAEAYAEGAEAAGHEVRKLAVSTMSFPWLRSKREFEEQSPPEVIIAAQKEIQWAECLFIIYPLWMGGMPAVLKAFLEQTLRPGFAVSGGGKWPRRLLKGRRARIVVTMGMPAFIYRWFYRAHSLKSLKRNILGICGVSPIQTSLIGAVEDSDAKPRKQWLDRMRMYGGKAM</sequence>
<dbReference type="Gene3D" id="3.40.50.360">
    <property type="match status" value="1"/>
</dbReference>
<dbReference type="RefSeq" id="WP_011395971.1">
    <property type="nucleotide sequence ID" value="NC_007645.1"/>
</dbReference>
<reference evidence="4 5" key="1">
    <citation type="journal article" date="2005" name="Nucleic Acids Res.">
        <title>Genomic blueprint of Hahella chejuensis, a marine microbe producing an algicidal agent.</title>
        <authorList>
            <person name="Jeong H."/>
            <person name="Yim J.H."/>
            <person name="Lee C."/>
            <person name="Choi S.-H."/>
            <person name="Park Y.K."/>
            <person name="Yoon S.H."/>
            <person name="Hur C.-G."/>
            <person name="Kang H.-Y."/>
            <person name="Kim D."/>
            <person name="Lee H.H."/>
            <person name="Park K.H."/>
            <person name="Park S.-H."/>
            <person name="Park H.-S."/>
            <person name="Lee H.K."/>
            <person name="Oh T.K."/>
            <person name="Kim J.F."/>
        </authorList>
    </citation>
    <scope>NUCLEOTIDE SEQUENCE [LARGE SCALE GENOMIC DNA]</scope>
    <source>
        <strain evidence="4 5">KCTC 2396</strain>
    </source>
</reference>
<keyword evidence="2" id="KW-0560">Oxidoreductase</keyword>
<dbReference type="PANTHER" id="PTHR10204:SF34">
    <property type="entry name" value="NAD(P)H DEHYDROGENASE [QUINONE] 1 ISOFORM 1"/>
    <property type="match status" value="1"/>
</dbReference>
<evidence type="ECO:0000259" key="3">
    <source>
        <dbReference type="Pfam" id="PF02525"/>
    </source>
</evidence>
<dbReference type="eggNOG" id="COG2249">
    <property type="taxonomic scope" value="Bacteria"/>
</dbReference>
<proteinExistence type="inferred from homology"/>
<dbReference type="InterPro" id="IPR003680">
    <property type="entry name" value="Flavodoxin_fold"/>
</dbReference>